<accession>A0A4R6ECP4</accession>
<feature type="compositionally biased region" description="Basic and acidic residues" evidence="1">
    <location>
        <begin position="22"/>
        <end position="32"/>
    </location>
</feature>
<feature type="compositionally biased region" description="Basic and acidic residues" evidence="1">
    <location>
        <begin position="1"/>
        <end position="12"/>
    </location>
</feature>
<protein>
    <submittedName>
        <fullName evidence="3">Uncharacterized protein</fullName>
    </submittedName>
</protein>
<evidence type="ECO:0000256" key="1">
    <source>
        <dbReference type="SAM" id="MobiDB-lite"/>
    </source>
</evidence>
<dbReference type="AlphaFoldDB" id="A0A4R6ECP4"/>
<reference evidence="3 4" key="1">
    <citation type="submission" date="2019-03" db="EMBL/GenBank/DDBJ databases">
        <title>Genomic Encyclopedia of Type Strains, Phase IV (KMG-IV): sequencing the most valuable type-strain genomes for metagenomic binning, comparative biology and taxonomic classification.</title>
        <authorList>
            <person name="Goeker M."/>
        </authorList>
    </citation>
    <scope>NUCLEOTIDE SEQUENCE [LARGE SCALE GENOMIC DNA]</scope>
    <source>
        <strain evidence="3 4">DSM 12121</strain>
    </source>
</reference>
<keyword evidence="2" id="KW-1133">Transmembrane helix</keyword>
<name>A0A4R6ECP4_9RHOO</name>
<comment type="caution">
    <text evidence="3">The sequence shown here is derived from an EMBL/GenBank/DDBJ whole genome shotgun (WGS) entry which is preliminary data.</text>
</comment>
<feature type="region of interest" description="Disordered" evidence="1">
    <location>
        <begin position="1"/>
        <end position="65"/>
    </location>
</feature>
<proteinExistence type="predicted"/>
<keyword evidence="4" id="KW-1185">Reference proteome</keyword>
<keyword evidence="2" id="KW-0472">Membrane</keyword>
<gene>
    <name evidence="3" type="ORF">C7389_103271</name>
</gene>
<evidence type="ECO:0000313" key="3">
    <source>
        <dbReference type="EMBL" id="TDN55933.1"/>
    </source>
</evidence>
<keyword evidence="2" id="KW-0812">Transmembrane</keyword>
<dbReference type="EMBL" id="SNVV01000003">
    <property type="protein sequence ID" value="TDN55933.1"/>
    <property type="molecule type" value="Genomic_DNA"/>
</dbReference>
<feature type="transmembrane region" description="Helical" evidence="2">
    <location>
        <begin position="80"/>
        <end position="101"/>
    </location>
</feature>
<evidence type="ECO:0000256" key="2">
    <source>
        <dbReference type="SAM" id="Phobius"/>
    </source>
</evidence>
<evidence type="ECO:0000313" key="4">
    <source>
        <dbReference type="Proteomes" id="UP000295129"/>
    </source>
</evidence>
<dbReference type="Proteomes" id="UP000295129">
    <property type="component" value="Unassembled WGS sequence"/>
</dbReference>
<organism evidence="3 4">
    <name type="scientific">Azoarcus indigens</name>
    <dbReference type="NCBI Taxonomy" id="29545"/>
    <lineage>
        <taxon>Bacteria</taxon>
        <taxon>Pseudomonadati</taxon>
        <taxon>Pseudomonadota</taxon>
        <taxon>Betaproteobacteria</taxon>
        <taxon>Rhodocyclales</taxon>
        <taxon>Zoogloeaceae</taxon>
        <taxon>Azoarcus</taxon>
    </lineage>
</organism>
<sequence length="109" mass="11470">MEETRFPPDPKDPVQGNGQRADASRAGDDDVKIYSSDSGHQLGPQPDAGEGDQGEQDGAHNGRLATMDARCREQFAERPWTVLGVATLAAGALGAVAGYCCGKRHGSLF</sequence>
<dbReference type="RefSeq" id="WP_133589251.1">
    <property type="nucleotide sequence ID" value="NZ_SNVV01000003.1"/>
</dbReference>